<dbReference type="GO" id="GO:0005524">
    <property type="term" value="F:ATP binding"/>
    <property type="evidence" value="ECO:0007669"/>
    <property type="project" value="UniProtKB-UniRule"/>
</dbReference>
<evidence type="ECO:0000313" key="13">
    <source>
        <dbReference type="EMBL" id="GGG80181.1"/>
    </source>
</evidence>
<dbReference type="Gene3D" id="3.30.420.40">
    <property type="match status" value="2"/>
</dbReference>
<keyword evidence="3 8" id="KW-0808">Transferase</keyword>
<dbReference type="Proteomes" id="UP000622860">
    <property type="component" value="Unassembled WGS sequence"/>
</dbReference>
<dbReference type="GO" id="GO:0004856">
    <property type="term" value="F:D-xylulokinase activity"/>
    <property type="evidence" value="ECO:0007669"/>
    <property type="project" value="UniProtKB-UniRule"/>
</dbReference>
<evidence type="ECO:0000256" key="10">
    <source>
        <dbReference type="RuleBase" id="RU364073"/>
    </source>
</evidence>
<evidence type="ECO:0000259" key="12">
    <source>
        <dbReference type="Pfam" id="PF02782"/>
    </source>
</evidence>
<dbReference type="GO" id="GO:0005998">
    <property type="term" value="P:xylulose catabolic process"/>
    <property type="evidence" value="ECO:0007669"/>
    <property type="project" value="UniProtKB-UniRule"/>
</dbReference>
<comment type="function">
    <text evidence="8">Catalyzes the phosphorylation of D-xylulose to D-xylulose 5-phosphate.</text>
</comment>
<dbReference type="HAMAP" id="MF_02220">
    <property type="entry name" value="XylB"/>
    <property type="match status" value="1"/>
</dbReference>
<reference evidence="13" key="1">
    <citation type="journal article" date="2014" name="Int. J. Syst. Evol. Microbiol.">
        <title>Complete genome sequence of Corynebacterium casei LMG S-19264T (=DSM 44701T), isolated from a smear-ripened cheese.</title>
        <authorList>
            <consortium name="US DOE Joint Genome Institute (JGI-PGF)"/>
            <person name="Walter F."/>
            <person name="Albersmeier A."/>
            <person name="Kalinowski J."/>
            <person name="Ruckert C."/>
        </authorList>
    </citation>
    <scope>NUCLEOTIDE SEQUENCE</scope>
    <source>
        <strain evidence="13">CGMCC 1.12754</strain>
    </source>
</reference>
<dbReference type="AlphaFoldDB" id="A0A917M6C4"/>
<keyword evidence="2 8" id="KW-0859">Xylose metabolism</keyword>
<evidence type="ECO:0000256" key="7">
    <source>
        <dbReference type="ARBA" id="ARBA00023277"/>
    </source>
</evidence>
<feature type="domain" description="Carbohydrate kinase FGGY C-terminal" evidence="12">
    <location>
        <begin position="257"/>
        <end position="442"/>
    </location>
</feature>
<evidence type="ECO:0000259" key="11">
    <source>
        <dbReference type="Pfam" id="PF00370"/>
    </source>
</evidence>
<evidence type="ECO:0000313" key="14">
    <source>
        <dbReference type="Proteomes" id="UP000622860"/>
    </source>
</evidence>
<comment type="caution">
    <text evidence="13">The sequence shown here is derived from an EMBL/GenBank/DDBJ whole genome shotgun (WGS) entry which is preliminary data.</text>
</comment>
<feature type="binding site" evidence="8">
    <location>
        <begin position="81"/>
        <end position="82"/>
    </location>
    <ligand>
        <name>substrate</name>
    </ligand>
</feature>
<keyword evidence="14" id="KW-1185">Reference proteome</keyword>
<dbReference type="PANTHER" id="PTHR43095">
    <property type="entry name" value="SUGAR KINASE"/>
    <property type="match status" value="1"/>
</dbReference>
<evidence type="ECO:0000256" key="1">
    <source>
        <dbReference type="ARBA" id="ARBA00009156"/>
    </source>
</evidence>
<keyword evidence="6 8" id="KW-0067">ATP-binding</keyword>
<dbReference type="InterPro" id="IPR006000">
    <property type="entry name" value="Xylulokinase"/>
</dbReference>
<dbReference type="PROSITE" id="PS00445">
    <property type="entry name" value="FGGY_KINASES_2"/>
    <property type="match status" value="1"/>
</dbReference>
<reference evidence="13" key="2">
    <citation type="submission" date="2020-09" db="EMBL/GenBank/DDBJ databases">
        <authorList>
            <person name="Sun Q."/>
            <person name="Zhou Y."/>
        </authorList>
    </citation>
    <scope>NUCLEOTIDE SEQUENCE</scope>
    <source>
        <strain evidence="13">CGMCC 1.12754</strain>
    </source>
</reference>
<dbReference type="InterPro" id="IPR018484">
    <property type="entry name" value="FGGY_N"/>
</dbReference>
<dbReference type="SUPFAM" id="SSF53067">
    <property type="entry name" value="Actin-like ATPase domain"/>
    <property type="match status" value="2"/>
</dbReference>
<dbReference type="PROSITE" id="PS00933">
    <property type="entry name" value="FGGY_KINASES_1"/>
    <property type="match status" value="1"/>
</dbReference>
<keyword evidence="4 8" id="KW-0547">Nucleotide-binding</keyword>
<dbReference type="PIRSF" id="PIRSF000538">
    <property type="entry name" value="GlpK"/>
    <property type="match status" value="1"/>
</dbReference>
<dbReference type="CDD" id="cd07808">
    <property type="entry name" value="ASKHA_NBD_FGGY_EcXK-like"/>
    <property type="match status" value="1"/>
</dbReference>
<evidence type="ECO:0000256" key="3">
    <source>
        <dbReference type="ARBA" id="ARBA00022679"/>
    </source>
</evidence>
<feature type="site" description="Important for activity" evidence="8">
    <location>
        <position position="8"/>
    </location>
</feature>
<name>A0A917M6C4_9BACI</name>
<dbReference type="InterPro" id="IPR018485">
    <property type="entry name" value="FGGY_C"/>
</dbReference>
<protein>
    <recommendedName>
        <fullName evidence="8 10">Xylulose kinase</fullName>
        <shortName evidence="8 10">Xylulokinase</shortName>
        <ecNumber evidence="8 10">2.7.1.17</ecNumber>
    </recommendedName>
</protein>
<dbReference type="NCBIfam" id="TIGR01312">
    <property type="entry name" value="XylB"/>
    <property type="match status" value="1"/>
</dbReference>
<dbReference type="InterPro" id="IPR000577">
    <property type="entry name" value="Carb_kinase_FGGY"/>
</dbReference>
<comment type="catalytic activity">
    <reaction evidence="8 10">
        <text>D-xylulose + ATP = D-xylulose 5-phosphate + ADP + H(+)</text>
        <dbReference type="Rhea" id="RHEA:10964"/>
        <dbReference type="ChEBI" id="CHEBI:15378"/>
        <dbReference type="ChEBI" id="CHEBI:17140"/>
        <dbReference type="ChEBI" id="CHEBI:30616"/>
        <dbReference type="ChEBI" id="CHEBI:57737"/>
        <dbReference type="ChEBI" id="CHEBI:456216"/>
        <dbReference type="EC" id="2.7.1.17"/>
    </reaction>
</comment>
<feature type="domain" description="Carbohydrate kinase FGGY N-terminal" evidence="11">
    <location>
        <begin position="3"/>
        <end position="247"/>
    </location>
</feature>
<evidence type="ECO:0000256" key="8">
    <source>
        <dbReference type="HAMAP-Rule" id="MF_02220"/>
    </source>
</evidence>
<evidence type="ECO:0000256" key="9">
    <source>
        <dbReference type="RuleBase" id="RU003733"/>
    </source>
</evidence>
<evidence type="ECO:0000256" key="6">
    <source>
        <dbReference type="ARBA" id="ARBA00022840"/>
    </source>
</evidence>
<gene>
    <name evidence="8 10 13" type="primary">xylB</name>
    <name evidence="13" type="ORF">GCM10011398_26990</name>
</gene>
<evidence type="ECO:0000256" key="5">
    <source>
        <dbReference type="ARBA" id="ARBA00022777"/>
    </source>
</evidence>
<dbReference type="EC" id="2.7.1.17" evidence="8 10"/>
<sequence>MKYVIGIDLGTSAVKLLLVNKIGDVVQEISKDYPLIQEKTGYSEQDPRSWVDQTVAGLSDLLKDFDGNKEDIEGISFSGQMHGLVLLDENNAVLRNAILWNDTRTTEQCKQIYNTLGEDRLLEITKNPALEGFTLPKILWVKEHEPALYAKAKTFLLPKDYLRYRLTGEMHMEYSDAAGTLLLNVREKQWSGEICDLLGIDSALCPPLVESHAEVGKITAEIAAATGLADSTPVFAGGADNACGAIGSGILDDGKTLCSIGTSGVVLSYESGNDKDFQGKVHYFNHGAPNAYYTMGVTLAAGYSLSWFKDVFAQDESFEDLVAEVGSVPVGANGLLFTPYVVGERTPHADAAIRASFIGMDSSHQRKDFVRAVMEGITFSLNESIDIFRKNGKIIDTIVSTGGGTKNEDWLQMQADIFDAKIVKLSSEQGPGMGAAMLAAYGCGWFDSLKDCADEFLKVDKEFLPNRDRVNAYKKLFAIYQDVYGQTKNLNKQLLEYRK</sequence>
<dbReference type="GO" id="GO:0042732">
    <property type="term" value="P:D-xylose metabolic process"/>
    <property type="evidence" value="ECO:0007669"/>
    <property type="project" value="UniProtKB-KW"/>
</dbReference>
<evidence type="ECO:0000256" key="2">
    <source>
        <dbReference type="ARBA" id="ARBA00022629"/>
    </source>
</evidence>
<accession>A0A917M6C4</accession>
<dbReference type="InterPro" id="IPR050406">
    <property type="entry name" value="FGGY_Carb_Kinase"/>
</dbReference>
<comment type="similarity">
    <text evidence="1 8 9">Belongs to the FGGY kinase family.</text>
</comment>
<keyword evidence="7 8" id="KW-0119">Carbohydrate metabolism</keyword>
<evidence type="ECO:0000256" key="4">
    <source>
        <dbReference type="ARBA" id="ARBA00022741"/>
    </source>
</evidence>
<dbReference type="PANTHER" id="PTHR43095:SF5">
    <property type="entry name" value="XYLULOSE KINASE"/>
    <property type="match status" value="1"/>
</dbReference>
<proteinExistence type="inferred from homology"/>
<feature type="active site" description="Proton acceptor" evidence="8">
    <location>
        <position position="240"/>
    </location>
</feature>
<organism evidence="13 14">
    <name type="scientific">Virgibacillus oceani</name>
    <dbReference type="NCBI Taxonomy" id="1479511"/>
    <lineage>
        <taxon>Bacteria</taxon>
        <taxon>Bacillati</taxon>
        <taxon>Bacillota</taxon>
        <taxon>Bacilli</taxon>
        <taxon>Bacillales</taxon>
        <taxon>Bacillaceae</taxon>
        <taxon>Virgibacillus</taxon>
    </lineage>
</organism>
<dbReference type="RefSeq" id="WP_188455901.1">
    <property type="nucleotide sequence ID" value="NZ_BMFR01000011.1"/>
</dbReference>
<keyword evidence="5 8" id="KW-0418">Kinase</keyword>
<dbReference type="Pfam" id="PF02782">
    <property type="entry name" value="FGGY_C"/>
    <property type="match status" value="1"/>
</dbReference>
<dbReference type="Pfam" id="PF00370">
    <property type="entry name" value="FGGY_N"/>
    <property type="match status" value="1"/>
</dbReference>
<dbReference type="EMBL" id="BMFR01000011">
    <property type="protein sequence ID" value="GGG80181.1"/>
    <property type="molecule type" value="Genomic_DNA"/>
</dbReference>
<dbReference type="InterPro" id="IPR018483">
    <property type="entry name" value="Carb_kinase_FGGY_CS"/>
</dbReference>
<dbReference type="InterPro" id="IPR043129">
    <property type="entry name" value="ATPase_NBD"/>
</dbReference>